<dbReference type="GO" id="GO:0006032">
    <property type="term" value="P:chitin catabolic process"/>
    <property type="evidence" value="ECO:0007669"/>
    <property type="project" value="UniProtKB-KW"/>
</dbReference>
<evidence type="ECO:0000256" key="14">
    <source>
        <dbReference type="ARBA" id="ARBA00023326"/>
    </source>
</evidence>
<evidence type="ECO:0000256" key="7">
    <source>
        <dbReference type="ARBA" id="ARBA00022723"/>
    </source>
</evidence>
<organism evidence="16 17">
    <name type="scientific">Morella rubra</name>
    <name type="common">Chinese bayberry</name>
    <dbReference type="NCBI Taxonomy" id="262757"/>
    <lineage>
        <taxon>Eukaryota</taxon>
        <taxon>Viridiplantae</taxon>
        <taxon>Streptophyta</taxon>
        <taxon>Embryophyta</taxon>
        <taxon>Tracheophyta</taxon>
        <taxon>Spermatophyta</taxon>
        <taxon>Magnoliopsida</taxon>
        <taxon>eudicotyledons</taxon>
        <taxon>Gunneridae</taxon>
        <taxon>Pentapetalae</taxon>
        <taxon>rosids</taxon>
        <taxon>fabids</taxon>
        <taxon>Fagales</taxon>
        <taxon>Myricaceae</taxon>
        <taxon>Morella</taxon>
    </lineage>
</organism>
<evidence type="ECO:0000256" key="1">
    <source>
        <dbReference type="ARBA" id="ARBA00000822"/>
    </source>
</evidence>
<evidence type="ECO:0000256" key="11">
    <source>
        <dbReference type="ARBA" id="ARBA00023024"/>
    </source>
</evidence>
<evidence type="ECO:0000256" key="3">
    <source>
        <dbReference type="ARBA" id="ARBA00005156"/>
    </source>
</evidence>
<keyword evidence="12" id="KW-0119">Carbohydrate metabolism</keyword>
<evidence type="ECO:0000313" key="17">
    <source>
        <dbReference type="Proteomes" id="UP000516437"/>
    </source>
</evidence>
<dbReference type="GO" id="GO:0008843">
    <property type="term" value="F:endochitinase activity"/>
    <property type="evidence" value="ECO:0007669"/>
    <property type="project" value="UniProtKB-EC"/>
</dbReference>
<comment type="catalytic activity">
    <reaction evidence="1">
        <text>Random endo-hydrolysis of N-acetyl-beta-D-glucosaminide (1-&gt;4)-beta-linkages in chitin and chitodextrins.</text>
        <dbReference type="EC" id="3.2.1.14"/>
    </reaction>
</comment>
<evidence type="ECO:0000256" key="13">
    <source>
        <dbReference type="ARBA" id="ARBA00023295"/>
    </source>
</evidence>
<keyword evidence="6" id="KW-0147">Chitin-binding</keyword>
<dbReference type="GO" id="GO:0090560">
    <property type="term" value="F:2-(3-amino-3-carboxypropyl)histidine synthase activity"/>
    <property type="evidence" value="ECO:0007669"/>
    <property type="project" value="InterPro"/>
</dbReference>
<dbReference type="InterPro" id="IPR042265">
    <property type="entry name" value="DPH1/DPH2_3"/>
</dbReference>
<dbReference type="GO" id="GO:0000272">
    <property type="term" value="P:polysaccharide catabolic process"/>
    <property type="evidence" value="ECO:0007669"/>
    <property type="project" value="UniProtKB-KW"/>
</dbReference>
<evidence type="ECO:0000256" key="2">
    <source>
        <dbReference type="ARBA" id="ARBA00001966"/>
    </source>
</evidence>
<evidence type="ECO:0000256" key="5">
    <source>
        <dbReference type="ARBA" id="ARBA00012729"/>
    </source>
</evidence>
<feature type="domain" description="Glycoside hydrolase family 19 catalytic" evidence="15">
    <location>
        <begin position="148"/>
        <end position="158"/>
    </location>
</feature>
<dbReference type="GO" id="GO:0008061">
    <property type="term" value="F:chitin binding"/>
    <property type="evidence" value="ECO:0007669"/>
    <property type="project" value="UniProtKB-KW"/>
</dbReference>
<dbReference type="PANTHER" id="PTHR22595:SF197">
    <property type="entry name" value="CHITINASE FAMILY PROTEIN"/>
    <property type="match status" value="1"/>
</dbReference>
<dbReference type="FunFam" id="3.40.50.11860:FF:000001">
    <property type="entry name" value="2-(3-amino-3-carboxypropyl)histidine synthase subunit 2"/>
    <property type="match status" value="1"/>
</dbReference>
<dbReference type="InterPro" id="IPR023346">
    <property type="entry name" value="Lysozyme-like_dom_sf"/>
</dbReference>
<feature type="non-terminal residue" evidence="16">
    <location>
        <position position="194"/>
    </location>
</feature>
<dbReference type="InterPro" id="IPR000726">
    <property type="entry name" value="Glyco_hydro_19_cat"/>
</dbReference>
<dbReference type="Proteomes" id="UP000516437">
    <property type="component" value="Chromosome 3"/>
</dbReference>
<evidence type="ECO:0000256" key="4">
    <source>
        <dbReference type="ARBA" id="ARBA00006179"/>
    </source>
</evidence>
<sequence length="194" mass="21366">TINAACYLHMICQMKALIAGAGKKAYTLVVGRPNPAKLVNFPECDVFIYVSCAQTALLDSKEYLAPVITPFEAMLAFNSVLPYHKTTVTLTTHNIHPNYTQYPCNPDQKYYGRGPLRLTWNYNYGAGGSNIGFDGLNSPETLTSDLIISFKTALWFWMNNVHQVISQGFGATIRAINGAIECNGGNSTAVQFRI</sequence>
<evidence type="ECO:0000256" key="10">
    <source>
        <dbReference type="ARBA" id="ARBA00023014"/>
    </source>
</evidence>
<dbReference type="CDD" id="cd00325">
    <property type="entry name" value="chitinase_GH19"/>
    <property type="match status" value="1"/>
</dbReference>
<dbReference type="AlphaFoldDB" id="A0A6A1W2G8"/>
<evidence type="ECO:0000256" key="8">
    <source>
        <dbReference type="ARBA" id="ARBA00022801"/>
    </source>
</evidence>
<dbReference type="OrthoDB" id="449241at2759"/>
<dbReference type="EMBL" id="RXIC02000021">
    <property type="protein sequence ID" value="KAB1219449.1"/>
    <property type="molecule type" value="Genomic_DNA"/>
</dbReference>
<keyword evidence="7" id="KW-0479">Metal-binding</keyword>
<evidence type="ECO:0000259" key="15">
    <source>
        <dbReference type="PROSITE" id="PS00774"/>
    </source>
</evidence>
<keyword evidence="14" id="KW-0624">Polysaccharide degradation</keyword>
<dbReference type="InterPro" id="IPR016435">
    <property type="entry name" value="DPH1/DPH2"/>
</dbReference>
<proteinExistence type="inferred from homology"/>
<dbReference type="EC" id="3.2.1.14" evidence="5"/>
<keyword evidence="11" id="KW-0146">Chitin degradation</keyword>
<evidence type="ECO:0000256" key="12">
    <source>
        <dbReference type="ARBA" id="ARBA00023277"/>
    </source>
</evidence>
<keyword evidence="8" id="KW-0378">Hydrolase</keyword>
<evidence type="ECO:0000256" key="6">
    <source>
        <dbReference type="ARBA" id="ARBA00022669"/>
    </source>
</evidence>
<dbReference type="NCBIfam" id="TIGR00322">
    <property type="entry name" value="diphth2_R"/>
    <property type="match status" value="1"/>
</dbReference>
<evidence type="ECO:0000256" key="9">
    <source>
        <dbReference type="ARBA" id="ARBA00023004"/>
    </source>
</evidence>
<dbReference type="GO" id="GO:0017183">
    <property type="term" value="P:protein histidyl modification to diphthamide"/>
    <property type="evidence" value="ECO:0007669"/>
    <property type="project" value="InterPro"/>
</dbReference>
<keyword evidence="9" id="KW-0408">Iron</keyword>
<keyword evidence="10" id="KW-0411">Iron-sulfur</keyword>
<dbReference type="GO" id="GO:0051536">
    <property type="term" value="F:iron-sulfur cluster binding"/>
    <property type="evidence" value="ECO:0007669"/>
    <property type="project" value="UniProtKB-KW"/>
</dbReference>
<comment type="similarity">
    <text evidence="4">Belongs to the DPH1/DPH2 family. DPH2 subfamily.</text>
</comment>
<keyword evidence="13" id="KW-0326">Glycosidase</keyword>
<protein>
    <recommendedName>
        <fullName evidence="5">chitinase</fullName>
        <ecNumber evidence="5">3.2.1.14</ecNumber>
    </recommendedName>
</protein>
<comment type="pathway">
    <text evidence="3">Protein modification; peptidyl-diphthamide biosynthesis.</text>
</comment>
<dbReference type="Pfam" id="PF01866">
    <property type="entry name" value="Diphthamide_syn"/>
    <property type="match status" value="1"/>
</dbReference>
<comment type="caution">
    <text evidence="16">The sequence shown here is derived from an EMBL/GenBank/DDBJ whole genome shotgun (WGS) entry which is preliminary data.</text>
</comment>
<gene>
    <name evidence="16" type="ORF">CJ030_MR3G001068</name>
</gene>
<dbReference type="SFLD" id="SFLDS00032">
    <property type="entry name" value="Radical_SAM_3-amino-3-carboxyp"/>
    <property type="match status" value="1"/>
</dbReference>
<name>A0A6A1W2G8_9ROSI</name>
<dbReference type="SUPFAM" id="SSF53955">
    <property type="entry name" value="Lysozyme-like"/>
    <property type="match status" value="1"/>
</dbReference>
<dbReference type="PANTHER" id="PTHR22595">
    <property type="entry name" value="CHITINASE-RELATED"/>
    <property type="match status" value="1"/>
</dbReference>
<reference evidence="16 17" key="1">
    <citation type="journal article" date="2019" name="Plant Biotechnol. J.">
        <title>The red bayberry genome and genetic basis of sex determination.</title>
        <authorList>
            <person name="Jia H.M."/>
            <person name="Jia H.J."/>
            <person name="Cai Q.L."/>
            <person name="Wang Y."/>
            <person name="Zhao H.B."/>
            <person name="Yang W.F."/>
            <person name="Wang G.Y."/>
            <person name="Li Y.H."/>
            <person name="Zhan D.L."/>
            <person name="Shen Y.T."/>
            <person name="Niu Q.F."/>
            <person name="Chang L."/>
            <person name="Qiu J."/>
            <person name="Zhao L."/>
            <person name="Xie H.B."/>
            <person name="Fu W.Y."/>
            <person name="Jin J."/>
            <person name="Li X.W."/>
            <person name="Jiao Y."/>
            <person name="Zhou C.C."/>
            <person name="Tu T."/>
            <person name="Chai C.Y."/>
            <person name="Gao J.L."/>
            <person name="Fan L.J."/>
            <person name="van de Weg E."/>
            <person name="Wang J.Y."/>
            <person name="Gao Z.S."/>
        </authorList>
    </citation>
    <scope>NUCLEOTIDE SEQUENCE [LARGE SCALE GENOMIC DNA]</scope>
    <source>
        <tissue evidence="16">Leaves</tissue>
    </source>
</reference>
<dbReference type="GO" id="GO:0046872">
    <property type="term" value="F:metal ion binding"/>
    <property type="evidence" value="ECO:0007669"/>
    <property type="project" value="UniProtKB-KW"/>
</dbReference>
<comment type="cofactor">
    <cofactor evidence="2">
        <name>[4Fe-4S] cluster</name>
        <dbReference type="ChEBI" id="CHEBI:49883"/>
    </cofactor>
</comment>
<evidence type="ECO:0000313" key="16">
    <source>
        <dbReference type="EMBL" id="KAB1219449.1"/>
    </source>
</evidence>
<accession>A0A6A1W2G8</accession>
<dbReference type="Gene3D" id="3.40.50.11860">
    <property type="entry name" value="Diphthamide synthesis DPH1/DPH2 domain 3"/>
    <property type="match status" value="1"/>
</dbReference>
<dbReference type="GO" id="GO:0016998">
    <property type="term" value="P:cell wall macromolecule catabolic process"/>
    <property type="evidence" value="ECO:0007669"/>
    <property type="project" value="InterPro"/>
</dbReference>
<keyword evidence="17" id="KW-1185">Reference proteome</keyword>
<dbReference type="Pfam" id="PF00182">
    <property type="entry name" value="Glyco_hydro_19"/>
    <property type="match status" value="1"/>
</dbReference>
<dbReference type="PROSITE" id="PS00774">
    <property type="entry name" value="CHITINASE_19_2"/>
    <property type="match status" value="1"/>
</dbReference>
<dbReference type="Gene3D" id="1.10.530.10">
    <property type="match status" value="1"/>
</dbReference>